<dbReference type="InterPro" id="IPR045498">
    <property type="entry name" value="HflX_C"/>
</dbReference>
<dbReference type="EMBL" id="JAGZGG010000014">
    <property type="protein sequence ID" value="MBS5332363.1"/>
    <property type="molecule type" value="Genomic_DNA"/>
</dbReference>
<evidence type="ECO:0000256" key="4">
    <source>
        <dbReference type="ARBA" id="ARBA00022842"/>
    </source>
</evidence>
<dbReference type="PROSITE" id="PS51705">
    <property type="entry name" value="G_HFLX"/>
    <property type="match status" value="1"/>
</dbReference>
<reference evidence="12" key="1">
    <citation type="submission" date="2021-02" db="EMBL/GenBank/DDBJ databases">
        <title>Infant gut strain persistence is associated with maternal origin, phylogeny, and functional potential including surface adhesion and iron acquisition.</title>
        <authorList>
            <person name="Lou Y.C."/>
        </authorList>
    </citation>
    <scope>NUCLEOTIDE SEQUENCE</scope>
    <source>
        <strain evidence="12">L3_101_000M1_dasL3_101_000M1_concoct_87</strain>
    </source>
</reference>
<dbReference type="InterPro" id="IPR030394">
    <property type="entry name" value="G_HFLX_dom"/>
</dbReference>
<protein>
    <recommendedName>
        <fullName evidence="6">GTPase HflX</fullName>
    </recommendedName>
    <alternativeName>
        <fullName evidence="6">GTP-binding protein HflX</fullName>
    </alternativeName>
</protein>
<comment type="function">
    <text evidence="6">GTPase that associates with the 50S ribosomal subunit and may have a role during protein synthesis or ribosome biogenesis.</text>
</comment>
<feature type="binding site" evidence="7">
    <location>
        <begin position="354"/>
        <end position="356"/>
    </location>
    <ligand>
        <name>GTP</name>
        <dbReference type="ChEBI" id="CHEBI:37565"/>
    </ligand>
</feature>
<keyword evidence="2 8" id="KW-0479">Metal-binding</keyword>
<organism evidence="12 13">
    <name type="scientific">Subdoligranulum variabile</name>
    <dbReference type="NCBI Taxonomy" id="214851"/>
    <lineage>
        <taxon>Bacteria</taxon>
        <taxon>Bacillati</taxon>
        <taxon>Bacillota</taxon>
        <taxon>Clostridia</taxon>
        <taxon>Eubacteriales</taxon>
        <taxon>Oscillospiraceae</taxon>
        <taxon>Subdoligranulum</taxon>
    </lineage>
</organism>
<dbReference type="Proteomes" id="UP000759273">
    <property type="component" value="Unassembled WGS sequence"/>
</dbReference>
<feature type="coiled-coil region" evidence="9">
    <location>
        <begin position="183"/>
        <end position="210"/>
    </location>
</feature>
<evidence type="ECO:0000313" key="12">
    <source>
        <dbReference type="EMBL" id="MBS5332363.1"/>
    </source>
</evidence>
<dbReference type="InterPro" id="IPR016496">
    <property type="entry name" value="GTPase_HflX"/>
</dbReference>
<dbReference type="Pfam" id="PF13167">
    <property type="entry name" value="GTP-bdg_N"/>
    <property type="match status" value="1"/>
</dbReference>
<dbReference type="Gene3D" id="6.10.250.2860">
    <property type="match status" value="1"/>
</dbReference>
<dbReference type="GO" id="GO:0003924">
    <property type="term" value="F:GTPase activity"/>
    <property type="evidence" value="ECO:0007669"/>
    <property type="project" value="UniProtKB-UniRule"/>
</dbReference>
<dbReference type="SUPFAM" id="SSF52540">
    <property type="entry name" value="P-loop containing nucleoside triphosphate hydrolases"/>
    <property type="match status" value="1"/>
</dbReference>
<evidence type="ECO:0000313" key="13">
    <source>
        <dbReference type="Proteomes" id="UP000759273"/>
    </source>
</evidence>
<evidence type="ECO:0000256" key="9">
    <source>
        <dbReference type="SAM" id="Coils"/>
    </source>
</evidence>
<dbReference type="PIRSF" id="PIRSF006809">
    <property type="entry name" value="GTP-binding_hflX_prd"/>
    <property type="match status" value="1"/>
</dbReference>
<feature type="compositionally biased region" description="Gly residues" evidence="10">
    <location>
        <begin position="160"/>
        <end position="172"/>
    </location>
</feature>
<dbReference type="InterPro" id="IPR027417">
    <property type="entry name" value="P-loop_NTPase"/>
</dbReference>
<keyword evidence="4 8" id="KW-0460">Magnesium</keyword>
<dbReference type="PANTHER" id="PTHR10229">
    <property type="entry name" value="GTP-BINDING PROTEIN HFLX"/>
    <property type="match status" value="1"/>
</dbReference>
<dbReference type="NCBIfam" id="TIGR03156">
    <property type="entry name" value="GTP_HflX"/>
    <property type="match status" value="1"/>
</dbReference>
<comment type="caution">
    <text evidence="12">The sequence shown here is derived from an EMBL/GenBank/DDBJ whole genome shotgun (WGS) entry which is preliminary data.</text>
</comment>
<feature type="binding site" evidence="8">
    <location>
        <position position="250"/>
    </location>
    <ligand>
        <name>Mg(2+)</name>
        <dbReference type="ChEBI" id="CHEBI:18420"/>
    </ligand>
</feature>
<evidence type="ECO:0000256" key="5">
    <source>
        <dbReference type="ARBA" id="ARBA00023134"/>
    </source>
</evidence>
<dbReference type="Pfam" id="PF16360">
    <property type="entry name" value="GTP-bdg_M"/>
    <property type="match status" value="1"/>
</dbReference>
<feature type="binding site" evidence="7">
    <location>
        <begin position="223"/>
        <end position="230"/>
    </location>
    <ligand>
        <name>GTP</name>
        <dbReference type="ChEBI" id="CHEBI:37565"/>
    </ligand>
</feature>
<dbReference type="GO" id="GO:0046872">
    <property type="term" value="F:metal ion binding"/>
    <property type="evidence" value="ECO:0007669"/>
    <property type="project" value="UniProtKB-KW"/>
</dbReference>
<evidence type="ECO:0000256" key="10">
    <source>
        <dbReference type="SAM" id="MobiDB-lite"/>
    </source>
</evidence>
<dbReference type="Gene3D" id="3.40.50.300">
    <property type="entry name" value="P-loop containing nucleotide triphosphate hydrolases"/>
    <property type="match status" value="1"/>
</dbReference>
<dbReference type="InterPro" id="IPR025121">
    <property type="entry name" value="GTPase_HflX_N"/>
</dbReference>
<proteinExistence type="inferred from homology"/>
<evidence type="ECO:0000256" key="2">
    <source>
        <dbReference type="ARBA" id="ARBA00022723"/>
    </source>
</evidence>
<evidence type="ECO:0000259" key="11">
    <source>
        <dbReference type="PROSITE" id="PS51705"/>
    </source>
</evidence>
<accession>A0A943DAX4</accession>
<dbReference type="InterPro" id="IPR042108">
    <property type="entry name" value="GTPase_HflX_N_sf"/>
</dbReference>
<dbReference type="Gene3D" id="3.40.50.11060">
    <property type="entry name" value="GTPase HflX, N-terminal domain"/>
    <property type="match status" value="1"/>
</dbReference>
<keyword evidence="9" id="KW-0175">Coiled coil</keyword>
<comment type="cofactor">
    <cofactor evidence="8">
        <name>Mg(2+)</name>
        <dbReference type="ChEBI" id="CHEBI:18420"/>
    </cofactor>
</comment>
<feature type="binding site" evidence="7">
    <location>
        <begin position="270"/>
        <end position="273"/>
    </location>
    <ligand>
        <name>GTP</name>
        <dbReference type="ChEBI" id="CHEBI:37565"/>
    </ligand>
</feature>
<feature type="binding site" evidence="8">
    <location>
        <position position="230"/>
    </location>
    <ligand>
        <name>Mg(2+)</name>
        <dbReference type="ChEBI" id="CHEBI:18420"/>
    </ligand>
</feature>
<dbReference type="CDD" id="cd01878">
    <property type="entry name" value="HflX"/>
    <property type="match status" value="1"/>
</dbReference>
<dbReference type="InterPro" id="IPR032305">
    <property type="entry name" value="GTP-bd_M"/>
</dbReference>
<keyword evidence="1 6" id="KW-0963">Cytoplasm</keyword>
<sequence length="429" mass="46725">MSDNTTELDFGTTAQKTTDAEKLPVVLLALDQGKYDMTRSLDELRALADANGMDAVAEVVQKRSTPEAATLLGEGKVAEARLVCQNVNAAAAIFDGELTGSQIRNLSAALQVEVLDRTMLILEIFRARATTNEGKLQTELATLRYQLPRLQGLGESLSRQGGGGGGGGGARRGAGETKLELDRRHLHHRIEHLEGRLKELEKRRGETRRARQKNNVPVVALVGYTNVGKSSLLNALCGEQIFEADMLFATLDPTARKLVLPSGLQIILVDTVGFVSRLPHHLVEAFKSTLEEAAFADVIIKVADAGDAQAAEQLAVTDEVLGSLDCEGIPQLVVYNKCDVANAVAFDPDILLTSAKTGYGLDALLAKIDEVLNHRVRTIEVVLPYDKLALADILRSRGSVAEEEYREEGVFYRATVKIDDLHRFEEYLL</sequence>
<evidence type="ECO:0000256" key="3">
    <source>
        <dbReference type="ARBA" id="ARBA00022741"/>
    </source>
</evidence>
<evidence type="ECO:0000256" key="7">
    <source>
        <dbReference type="PIRSR" id="PIRSR006809-1"/>
    </source>
</evidence>
<dbReference type="Pfam" id="PF01926">
    <property type="entry name" value="MMR_HSR1"/>
    <property type="match status" value="1"/>
</dbReference>
<feature type="region of interest" description="Disordered" evidence="10">
    <location>
        <begin position="154"/>
        <end position="175"/>
    </location>
</feature>
<gene>
    <name evidence="6 12" type="primary">hflX</name>
    <name evidence="12" type="ORF">KHY36_07535</name>
</gene>
<evidence type="ECO:0000256" key="8">
    <source>
        <dbReference type="PIRSR" id="PIRSR006809-2"/>
    </source>
</evidence>
<name>A0A943DAX4_9FIRM</name>
<evidence type="ECO:0000256" key="6">
    <source>
        <dbReference type="HAMAP-Rule" id="MF_00900"/>
    </source>
</evidence>
<dbReference type="GO" id="GO:0005737">
    <property type="term" value="C:cytoplasm"/>
    <property type="evidence" value="ECO:0007669"/>
    <property type="project" value="UniProtKB-SubCell"/>
</dbReference>
<dbReference type="InterPro" id="IPR006073">
    <property type="entry name" value="GTP-bd"/>
</dbReference>
<dbReference type="GO" id="GO:0043022">
    <property type="term" value="F:ribosome binding"/>
    <property type="evidence" value="ECO:0007669"/>
    <property type="project" value="TreeGrafter"/>
</dbReference>
<dbReference type="HAMAP" id="MF_00900">
    <property type="entry name" value="GTPase_HflX"/>
    <property type="match status" value="1"/>
</dbReference>
<comment type="subcellular location">
    <subcellularLocation>
        <location evidence="6">Cytoplasm</location>
    </subcellularLocation>
    <text evidence="6">May associate with membranes.</text>
</comment>
<comment type="subunit">
    <text evidence="6">Monomer. Associates with the 50S ribosomal subunit.</text>
</comment>
<keyword evidence="5 6" id="KW-0342">GTP-binding</keyword>
<feature type="binding site" evidence="7">
    <location>
        <begin position="336"/>
        <end position="339"/>
    </location>
    <ligand>
        <name>GTP</name>
        <dbReference type="ChEBI" id="CHEBI:37565"/>
    </ligand>
</feature>
<feature type="domain" description="Hflx-type G" evidence="11">
    <location>
        <begin position="217"/>
        <end position="376"/>
    </location>
</feature>
<evidence type="ECO:0000256" key="1">
    <source>
        <dbReference type="ARBA" id="ARBA00022490"/>
    </source>
</evidence>
<feature type="binding site" evidence="7">
    <location>
        <begin position="248"/>
        <end position="252"/>
    </location>
    <ligand>
        <name>GTP</name>
        <dbReference type="ChEBI" id="CHEBI:37565"/>
    </ligand>
</feature>
<dbReference type="FunFam" id="3.40.50.11060:FF:000001">
    <property type="entry name" value="GTPase HflX"/>
    <property type="match status" value="1"/>
</dbReference>
<dbReference type="Pfam" id="PF19275">
    <property type="entry name" value="HflX_C"/>
    <property type="match status" value="1"/>
</dbReference>
<dbReference type="AlphaFoldDB" id="A0A943DAX4"/>
<keyword evidence="3 6" id="KW-0547">Nucleotide-binding</keyword>
<comment type="similarity">
    <text evidence="6">Belongs to the TRAFAC class OBG-HflX-like GTPase superfamily. HflX GTPase family.</text>
</comment>
<dbReference type="PANTHER" id="PTHR10229:SF0">
    <property type="entry name" value="GTP-BINDING PROTEIN 6-RELATED"/>
    <property type="match status" value="1"/>
</dbReference>
<dbReference type="GO" id="GO:0005525">
    <property type="term" value="F:GTP binding"/>
    <property type="evidence" value="ECO:0007669"/>
    <property type="project" value="UniProtKB-UniRule"/>
</dbReference>